<evidence type="ECO:0000313" key="4">
    <source>
        <dbReference type="Proteomes" id="UP000276834"/>
    </source>
</evidence>
<feature type="region of interest" description="Disordered" evidence="2">
    <location>
        <begin position="305"/>
        <end position="353"/>
    </location>
</feature>
<keyword evidence="1" id="KW-0343">GTPase activation</keyword>
<sequence>MEVRVQSIVVEFILTHVEQLFGDAPLRGGDGPRRSLLLPAPSPPLHVPAALSQGDGPPQMRPYHTIIELGEHSGSRGRRRRKKCGKVTLRPAKSMDSLSSGPSGPDAARLLPKLSVKLRPQRQHSSDATPAAPQPPPELDESLEEPPEAAAESSTKSEPTTPKAPRPGPGVCGRSRAEKCAGLHISGPFSVTVPFHITSNLSRLTRGLPCPALEREQTPGSPPEPARDPRPRSEDAEQTRLSLELRDSFAFLDGPETWLEGGGDVEAAARSPGTGDGTPGTGDGTPRIEELTTGIEELTTRMEDGTPEIEDGTPEIEDETPGIEDGTLGIEDGTTRMEDGTPGIEDGTPGIEDESLGIGEGFPAMEEGMESGFMNVSTRRHSRDLGPVEVEESLGWDGIDGMGWDRWDGVGSMGLMGWDQWD</sequence>
<protein>
    <recommendedName>
        <fullName evidence="5">Rho-GAP domain-containing protein</fullName>
    </recommendedName>
</protein>
<accession>A0A3L8Q709</accession>
<proteinExistence type="predicted"/>
<feature type="compositionally biased region" description="Gly residues" evidence="2">
    <location>
        <begin position="274"/>
        <end position="283"/>
    </location>
</feature>
<feature type="compositionally biased region" description="Acidic residues" evidence="2">
    <location>
        <begin position="305"/>
        <end position="322"/>
    </location>
</feature>
<organism evidence="3 4">
    <name type="scientific">Chloebia gouldiae</name>
    <name type="common">Gouldian finch</name>
    <name type="synonym">Erythrura gouldiae</name>
    <dbReference type="NCBI Taxonomy" id="44316"/>
    <lineage>
        <taxon>Eukaryota</taxon>
        <taxon>Metazoa</taxon>
        <taxon>Chordata</taxon>
        <taxon>Craniata</taxon>
        <taxon>Vertebrata</taxon>
        <taxon>Euteleostomi</taxon>
        <taxon>Archelosauria</taxon>
        <taxon>Archosauria</taxon>
        <taxon>Dinosauria</taxon>
        <taxon>Saurischia</taxon>
        <taxon>Theropoda</taxon>
        <taxon>Coelurosauria</taxon>
        <taxon>Aves</taxon>
        <taxon>Neognathae</taxon>
        <taxon>Neoaves</taxon>
        <taxon>Telluraves</taxon>
        <taxon>Australaves</taxon>
        <taxon>Passeriformes</taxon>
        <taxon>Passeroidea</taxon>
        <taxon>Passeridae</taxon>
        <taxon>Chloebia</taxon>
    </lineage>
</organism>
<dbReference type="EMBL" id="QUSF01003881">
    <property type="protein sequence ID" value="RLV63111.1"/>
    <property type="molecule type" value="Genomic_DNA"/>
</dbReference>
<reference evidence="3 4" key="1">
    <citation type="journal article" date="2018" name="Proc. R. Soc. B">
        <title>A non-coding region near Follistatin controls head colour polymorphism in the Gouldian finch.</title>
        <authorList>
            <person name="Toomey M.B."/>
            <person name="Marques C.I."/>
            <person name="Andrade P."/>
            <person name="Araujo P.M."/>
            <person name="Sabatino S."/>
            <person name="Gazda M.A."/>
            <person name="Afonso S."/>
            <person name="Lopes R.J."/>
            <person name="Corbo J.C."/>
            <person name="Carneiro M."/>
        </authorList>
    </citation>
    <scope>NUCLEOTIDE SEQUENCE [LARGE SCALE GENOMIC DNA]</scope>
    <source>
        <strain evidence="3">Red01</strain>
        <tissue evidence="3">Muscle</tissue>
    </source>
</reference>
<evidence type="ECO:0008006" key="5">
    <source>
        <dbReference type="Google" id="ProtNLM"/>
    </source>
</evidence>
<dbReference type="GO" id="GO:0005096">
    <property type="term" value="F:GTPase activator activity"/>
    <property type="evidence" value="ECO:0007669"/>
    <property type="project" value="UniProtKB-KW"/>
</dbReference>
<name>A0A3L8Q709_CHLGU</name>
<keyword evidence="4" id="KW-1185">Reference proteome</keyword>
<feature type="region of interest" description="Disordered" evidence="2">
    <location>
        <begin position="261"/>
        <end position="288"/>
    </location>
</feature>
<dbReference type="PANTHER" id="PTHR15729:SF12">
    <property type="entry name" value="RHO GTPASE-ACTIVATING PROTEIN 30"/>
    <property type="match status" value="1"/>
</dbReference>
<dbReference type="Proteomes" id="UP000276834">
    <property type="component" value="Unassembled WGS sequence"/>
</dbReference>
<feature type="compositionally biased region" description="Basic residues" evidence="2">
    <location>
        <begin position="75"/>
        <end position="85"/>
    </location>
</feature>
<dbReference type="OrthoDB" id="79452at2759"/>
<feature type="compositionally biased region" description="Acidic residues" evidence="2">
    <location>
        <begin position="138"/>
        <end position="147"/>
    </location>
</feature>
<feature type="region of interest" description="Disordered" evidence="2">
    <location>
        <begin position="212"/>
        <end position="239"/>
    </location>
</feature>
<dbReference type="GO" id="GO:0007264">
    <property type="term" value="P:small GTPase-mediated signal transduction"/>
    <property type="evidence" value="ECO:0007669"/>
    <property type="project" value="TreeGrafter"/>
</dbReference>
<feature type="compositionally biased region" description="Low complexity" evidence="2">
    <location>
        <begin position="148"/>
        <end position="161"/>
    </location>
</feature>
<evidence type="ECO:0000313" key="3">
    <source>
        <dbReference type="EMBL" id="RLV63111.1"/>
    </source>
</evidence>
<dbReference type="InterPro" id="IPR051576">
    <property type="entry name" value="PX-Rho_GAP"/>
</dbReference>
<dbReference type="PANTHER" id="PTHR15729">
    <property type="entry name" value="CDC42 GTPASE-ACTIVATING PROTEIN"/>
    <property type="match status" value="1"/>
</dbReference>
<evidence type="ECO:0000256" key="2">
    <source>
        <dbReference type="SAM" id="MobiDB-lite"/>
    </source>
</evidence>
<dbReference type="AlphaFoldDB" id="A0A3L8Q709"/>
<gene>
    <name evidence="3" type="ORF">DV515_00018606</name>
</gene>
<evidence type="ECO:0000256" key="1">
    <source>
        <dbReference type="ARBA" id="ARBA00022468"/>
    </source>
</evidence>
<feature type="region of interest" description="Disordered" evidence="2">
    <location>
        <begin position="68"/>
        <end position="174"/>
    </location>
</feature>
<comment type="caution">
    <text evidence="3">The sequence shown here is derived from an EMBL/GenBank/DDBJ whole genome shotgun (WGS) entry which is preliminary data.</text>
</comment>
<feature type="compositionally biased region" description="Basic and acidic residues" evidence="2">
    <location>
        <begin position="225"/>
        <end position="239"/>
    </location>
</feature>